<evidence type="ECO:0000256" key="1">
    <source>
        <dbReference type="SAM" id="Phobius"/>
    </source>
</evidence>
<dbReference type="Pfam" id="PF09900">
    <property type="entry name" value="DUF2127"/>
    <property type="match status" value="1"/>
</dbReference>
<accession>A0A1M4UZS3</accession>
<organism evidence="2 3">
    <name type="scientific">Thermomonas hydrothermalis</name>
    <dbReference type="NCBI Taxonomy" id="213588"/>
    <lineage>
        <taxon>Bacteria</taxon>
        <taxon>Pseudomonadati</taxon>
        <taxon>Pseudomonadota</taxon>
        <taxon>Gammaproteobacteria</taxon>
        <taxon>Lysobacterales</taxon>
        <taxon>Lysobacteraceae</taxon>
        <taxon>Thermomonas</taxon>
    </lineage>
</organism>
<dbReference type="Proteomes" id="UP000242857">
    <property type="component" value="Unassembled WGS sequence"/>
</dbReference>
<keyword evidence="1" id="KW-0472">Membrane</keyword>
<dbReference type="OrthoDB" id="121772at2"/>
<dbReference type="STRING" id="213588.SAMN02745204_00811"/>
<dbReference type="InterPro" id="IPR021125">
    <property type="entry name" value="DUF2127"/>
</dbReference>
<feature type="transmembrane region" description="Helical" evidence="1">
    <location>
        <begin position="21"/>
        <end position="46"/>
    </location>
</feature>
<keyword evidence="1" id="KW-1133">Transmembrane helix</keyword>
<gene>
    <name evidence="2" type="ORF">SAMN02745204_00811</name>
</gene>
<keyword evidence="1" id="KW-0812">Transmembrane</keyword>
<feature type="transmembrane region" description="Helical" evidence="1">
    <location>
        <begin position="100"/>
        <end position="118"/>
    </location>
</feature>
<name>A0A1M4UZS3_9GAMM</name>
<dbReference type="RefSeq" id="WP_072755342.1">
    <property type="nucleotide sequence ID" value="NZ_FQUK01000009.1"/>
</dbReference>
<dbReference type="EMBL" id="FQUK01000009">
    <property type="protein sequence ID" value="SHE62175.1"/>
    <property type="molecule type" value="Genomic_DNA"/>
</dbReference>
<feature type="transmembrane region" description="Helical" evidence="1">
    <location>
        <begin position="130"/>
        <end position="148"/>
    </location>
</feature>
<evidence type="ECO:0000313" key="3">
    <source>
        <dbReference type="Proteomes" id="UP000242857"/>
    </source>
</evidence>
<protein>
    <submittedName>
        <fullName evidence="2">Uncharacterized membrane protein, DUF2068 family</fullName>
    </submittedName>
</protein>
<sequence length="157" mass="17611">MRKPPAYNPDPHAHPGLHAIALFEAFKGVLALASASGLALLGPQPIRHWVLELTWRLHLHPERGLIAHFLDTISTHTVHLTALVLLGYATLRFVEAWGLWRVRAWASWLGVVSAALYLPLDIGAIYQHPGWLSALVLLINLVVVYALARDLLRRRRH</sequence>
<proteinExistence type="predicted"/>
<keyword evidence="3" id="KW-1185">Reference proteome</keyword>
<reference evidence="3" key="1">
    <citation type="submission" date="2016-11" db="EMBL/GenBank/DDBJ databases">
        <authorList>
            <person name="Varghese N."/>
            <person name="Submissions S."/>
        </authorList>
    </citation>
    <scope>NUCLEOTIDE SEQUENCE [LARGE SCALE GENOMIC DNA]</scope>
    <source>
        <strain evidence="3">DSM 14834</strain>
    </source>
</reference>
<dbReference type="AlphaFoldDB" id="A0A1M4UZS3"/>
<evidence type="ECO:0000313" key="2">
    <source>
        <dbReference type="EMBL" id="SHE62175.1"/>
    </source>
</evidence>